<evidence type="ECO:0000256" key="2">
    <source>
        <dbReference type="ARBA" id="ARBA00008917"/>
    </source>
</evidence>
<reference evidence="8 9" key="1">
    <citation type="journal article" date="2024" name="bioRxiv">
        <title>A reference genome for Trichogramma kaykai: A tiny desert-dwelling parasitoid wasp with competing sex-ratio distorters.</title>
        <authorList>
            <person name="Culotta J."/>
            <person name="Lindsey A.R."/>
        </authorList>
    </citation>
    <scope>NUCLEOTIDE SEQUENCE [LARGE SCALE GENOMIC DNA]</scope>
    <source>
        <strain evidence="8 9">KSX58</strain>
    </source>
</reference>
<evidence type="ECO:0000256" key="6">
    <source>
        <dbReference type="ARBA" id="ARBA00023136"/>
    </source>
</evidence>
<dbReference type="InterPro" id="IPR007599">
    <property type="entry name" value="DER1"/>
</dbReference>
<evidence type="ECO:0000256" key="3">
    <source>
        <dbReference type="ARBA" id="ARBA00022692"/>
    </source>
</evidence>
<keyword evidence="6 7" id="KW-0472">Membrane</keyword>
<comment type="function">
    <text evidence="7">May be involved in the degradation of misfolded endoplasmic reticulum (ER) luminal proteins.</text>
</comment>
<comment type="caution">
    <text evidence="8">The sequence shown here is derived from an EMBL/GenBank/DDBJ whole genome shotgun (WGS) entry which is preliminary data.</text>
</comment>
<name>A0ABD2X4D9_9HYME</name>
<evidence type="ECO:0000256" key="4">
    <source>
        <dbReference type="ARBA" id="ARBA00022824"/>
    </source>
</evidence>
<feature type="transmembrane region" description="Helical" evidence="7">
    <location>
        <begin position="55"/>
        <end position="75"/>
    </location>
</feature>
<feature type="transmembrane region" description="Helical" evidence="7">
    <location>
        <begin position="17"/>
        <end position="43"/>
    </location>
</feature>
<evidence type="ECO:0000256" key="7">
    <source>
        <dbReference type="RuleBase" id="RU363059"/>
    </source>
</evidence>
<comment type="subcellular location">
    <subcellularLocation>
        <location evidence="1 7">Endoplasmic reticulum membrane</location>
        <topology evidence="1 7">Multi-pass membrane protein</topology>
    </subcellularLocation>
</comment>
<keyword evidence="5 7" id="KW-1133">Transmembrane helix</keyword>
<sequence>MPTVFEWFEGLPVFTKYWVALSTIFSLIGRFRLMNVINFFLIYEPFIKGFQIWRAFTCLFYYPLNFHWMMNMYFLYNYSLRLEKKEYDGRPADYFYLLIFNWACCIVAAILLNFPLLMNAMIVSIIYIWCQLNKDVIVQFWFGLRFQAMYLPWVLLAVNFITNHDATEELIGILCGHLYFFLKFKYPQEFGGPSLLNTPAILEYYFPPTSNVRGFGAAPSQNTGNIHRGHVWGAGRVLGD</sequence>
<keyword evidence="4 7" id="KW-0256">Endoplasmic reticulum</keyword>
<evidence type="ECO:0000256" key="5">
    <source>
        <dbReference type="ARBA" id="ARBA00022989"/>
    </source>
</evidence>
<dbReference type="AlphaFoldDB" id="A0ABD2X4D9"/>
<dbReference type="GO" id="GO:0006950">
    <property type="term" value="P:response to stress"/>
    <property type="evidence" value="ECO:0007669"/>
    <property type="project" value="UniProtKB-ARBA"/>
</dbReference>
<feature type="transmembrane region" description="Helical" evidence="7">
    <location>
        <begin position="95"/>
        <end position="128"/>
    </location>
</feature>
<dbReference type="Pfam" id="PF04511">
    <property type="entry name" value="DER1"/>
    <property type="match status" value="1"/>
</dbReference>
<keyword evidence="3 7" id="KW-0812">Transmembrane</keyword>
<protein>
    <recommendedName>
        <fullName evidence="7">Derlin</fullName>
    </recommendedName>
</protein>
<evidence type="ECO:0000256" key="1">
    <source>
        <dbReference type="ARBA" id="ARBA00004477"/>
    </source>
</evidence>
<dbReference type="PANTHER" id="PTHR11009">
    <property type="entry name" value="DER1-LIKE PROTEIN, DERLIN"/>
    <property type="match status" value="1"/>
</dbReference>
<dbReference type="InterPro" id="IPR035952">
    <property type="entry name" value="Rhomboid-like_sf"/>
</dbReference>
<proteinExistence type="inferred from homology"/>
<evidence type="ECO:0000313" key="8">
    <source>
        <dbReference type="EMBL" id="KAL3400090.1"/>
    </source>
</evidence>
<dbReference type="SUPFAM" id="SSF144091">
    <property type="entry name" value="Rhomboid-like"/>
    <property type="match status" value="1"/>
</dbReference>
<dbReference type="Proteomes" id="UP001627154">
    <property type="component" value="Unassembled WGS sequence"/>
</dbReference>
<organism evidence="8 9">
    <name type="scientific">Trichogramma kaykai</name>
    <dbReference type="NCBI Taxonomy" id="54128"/>
    <lineage>
        <taxon>Eukaryota</taxon>
        <taxon>Metazoa</taxon>
        <taxon>Ecdysozoa</taxon>
        <taxon>Arthropoda</taxon>
        <taxon>Hexapoda</taxon>
        <taxon>Insecta</taxon>
        <taxon>Pterygota</taxon>
        <taxon>Neoptera</taxon>
        <taxon>Endopterygota</taxon>
        <taxon>Hymenoptera</taxon>
        <taxon>Apocrita</taxon>
        <taxon>Proctotrupomorpha</taxon>
        <taxon>Chalcidoidea</taxon>
        <taxon>Trichogrammatidae</taxon>
        <taxon>Trichogramma</taxon>
    </lineage>
</organism>
<comment type="similarity">
    <text evidence="2 7">Belongs to the derlin family.</text>
</comment>
<comment type="caution">
    <text evidence="7">Lacks conserved residue(s) required for the propagation of feature annotation.</text>
</comment>
<dbReference type="GO" id="GO:0005789">
    <property type="term" value="C:endoplasmic reticulum membrane"/>
    <property type="evidence" value="ECO:0007669"/>
    <property type="project" value="UniProtKB-SubCell"/>
</dbReference>
<gene>
    <name evidence="8" type="ORF">TKK_006696</name>
</gene>
<evidence type="ECO:0000313" key="9">
    <source>
        <dbReference type="Proteomes" id="UP001627154"/>
    </source>
</evidence>
<accession>A0ABD2X4D9</accession>
<dbReference type="EMBL" id="JBJJXI010000054">
    <property type="protein sequence ID" value="KAL3400090.1"/>
    <property type="molecule type" value="Genomic_DNA"/>
</dbReference>
<keyword evidence="9" id="KW-1185">Reference proteome</keyword>